<proteinExistence type="predicted"/>
<accession>A0A166TR78</accession>
<evidence type="ECO:0000313" key="2">
    <source>
        <dbReference type="EMBL" id="KZP30892.1"/>
    </source>
</evidence>
<evidence type="ECO:0000256" key="1">
    <source>
        <dbReference type="SAM" id="MobiDB-lite"/>
    </source>
</evidence>
<dbReference type="EMBL" id="KV417491">
    <property type="protein sequence ID" value="KZP30892.1"/>
    <property type="molecule type" value="Genomic_DNA"/>
</dbReference>
<feature type="region of interest" description="Disordered" evidence="1">
    <location>
        <begin position="1"/>
        <end position="31"/>
    </location>
</feature>
<keyword evidence="3" id="KW-1185">Reference proteome</keyword>
<dbReference type="AlphaFoldDB" id="A0A166TR78"/>
<reference evidence="2 3" key="1">
    <citation type="journal article" date="2016" name="Mol. Biol. Evol.">
        <title>Comparative Genomics of Early-Diverging Mushroom-Forming Fungi Provides Insights into the Origins of Lignocellulose Decay Capabilities.</title>
        <authorList>
            <person name="Nagy L.G."/>
            <person name="Riley R."/>
            <person name="Tritt A."/>
            <person name="Adam C."/>
            <person name="Daum C."/>
            <person name="Floudas D."/>
            <person name="Sun H."/>
            <person name="Yadav J.S."/>
            <person name="Pangilinan J."/>
            <person name="Larsson K.H."/>
            <person name="Matsuura K."/>
            <person name="Barry K."/>
            <person name="Labutti K."/>
            <person name="Kuo R."/>
            <person name="Ohm R.A."/>
            <person name="Bhattacharya S.S."/>
            <person name="Shirouzu T."/>
            <person name="Yoshinaga Y."/>
            <person name="Martin F.M."/>
            <person name="Grigoriev I.V."/>
            <person name="Hibbett D.S."/>
        </authorList>
    </citation>
    <scope>NUCLEOTIDE SEQUENCE [LARGE SCALE GENOMIC DNA]</scope>
    <source>
        <strain evidence="2 3">CBS 109695</strain>
    </source>
</reference>
<feature type="compositionally biased region" description="Basic and acidic residues" evidence="1">
    <location>
        <begin position="22"/>
        <end position="31"/>
    </location>
</feature>
<protein>
    <submittedName>
        <fullName evidence="2">Uncharacterized protein</fullName>
    </submittedName>
</protein>
<gene>
    <name evidence="2" type="ORF">FIBSPDRAFT_945418</name>
</gene>
<organism evidence="2 3">
    <name type="scientific">Athelia psychrophila</name>
    <dbReference type="NCBI Taxonomy" id="1759441"/>
    <lineage>
        <taxon>Eukaryota</taxon>
        <taxon>Fungi</taxon>
        <taxon>Dikarya</taxon>
        <taxon>Basidiomycota</taxon>
        <taxon>Agaricomycotina</taxon>
        <taxon>Agaricomycetes</taxon>
        <taxon>Agaricomycetidae</taxon>
        <taxon>Atheliales</taxon>
        <taxon>Atheliaceae</taxon>
        <taxon>Athelia</taxon>
    </lineage>
</organism>
<evidence type="ECO:0000313" key="3">
    <source>
        <dbReference type="Proteomes" id="UP000076532"/>
    </source>
</evidence>
<dbReference type="Proteomes" id="UP000076532">
    <property type="component" value="Unassembled WGS sequence"/>
</dbReference>
<name>A0A166TR78_9AGAM</name>
<sequence>MLGAEGRFALSSPPPSTPQVLEKPEKPRRSEGEQLRALMSEMLQWSPVSILRFALRVMGDSSGAAFASLGTTTGLLGTTRTAFPTRSTENPRAGSLLQDLKNCTSGFKDGHPWNIIADGGLIGVHPYCPVLGAFRFADMLVKMMVFATVPRSARRSQHLHRQSRRTVVHLLTDLLSARLAVILLIYHLLLPTLSPTLDALANLSNSSDKVAARYTGLV</sequence>